<reference evidence="3" key="1">
    <citation type="submission" date="2021-02" db="EMBL/GenBank/DDBJ databases">
        <authorList>
            <person name="Nowell W R."/>
        </authorList>
    </citation>
    <scope>NUCLEOTIDE SEQUENCE</scope>
</reference>
<dbReference type="PROSITE" id="PS50157">
    <property type="entry name" value="ZINC_FINGER_C2H2_2"/>
    <property type="match status" value="1"/>
</dbReference>
<dbReference type="EMBL" id="CAJNOU010014440">
    <property type="protein sequence ID" value="CAF1568962.1"/>
    <property type="molecule type" value="Genomic_DNA"/>
</dbReference>
<dbReference type="Pfam" id="PF00096">
    <property type="entry name" value="zf-C2H2"/>
    <property type="match status" value="1"/>
</dbReference>
<dbReference type="SMART" id="SM00355">
    <property type="entry name" value="ZnF_C2H2"/>
    <property type="match status" value="1"/>
</dbReference>
<dbReference type="FunFam" id="3.30.160.60:FF:002212">
    <property type="entry name" value="Zinc finger protein 672"/>
    <property type="match status" value="1"/>
</dbReference>
<evidence type="ECO:0000313" key="4">
    <source>
        <dbReference type="Proteomes" id="UP000663889"/>
    </source>
</evidence>
<dbReference type="SUPFAM" id="SSF57667">
    <property type="entry name" value="beta-beta-alpha zinc fingers"/>
    <property type="match status" value="1"/>
</dbReference>
<name>A0A815YE69_9BILA</name>
<organism evidence="3 4">
    <name type="scientific">Rotaria sordida</name>
    <dbReference type="NCBI Taxonomy" id="392033"/>
    <lineage>
        <taxon>Eukaryota</taxon>
        <taxon>Metazoa</taxon>
        <taxon>Spiralia</taxon>
        <taxon>Gnathifera</taxon>
        <taxon>Rotifera</taxon>
        <taxon>Eurotatoria</taxon>
        <taxon>Bdelloidea</taxon>
        <taxon>Philodinida</taxon>
        <taxon>Philodinidae</taxon>
        <taxon>Rotaria</taxon>
    </lineage>
</organism>
<proteinExistence type="predicted"/>
<gene>
    <name evidence="3" type="ORF">SEV965_LOCUS39490</name>
</gene>
<dbReference type="InterPro" id="IPR013087">
    <property type="entry name" value="Znf_C2H2_type"/>
</dbReference>
<keyword evidence="1" id="KW-0862">Zinc</keyword>
<dbReference type="GO" id="GO:0008270">
    <property type="term" value="F:zinc ion binding"/>
    <property type="evidence" value="ECO:0007669"/>
    <property type="project" value="UniProtKB-KW"/>
</dbReference>
<accession>A0A815YE69</accession>
<dbReference type="Proteomes" id="UP000663889">
    <property type="component" value="Unassembled WGS sequence"/>
</dbReference>
<feature type="domain" description="C2H2-type" evidence="2">
    <location>
        <begin position="41"/>
        <end position="66"/>
    </location>
</feature>
<dbReference type="InterPro" id="IPR036236">
    <property type="entry name" value="Znf_C2H2_sf"/>
</dbReference>
<keyword evidence="1" id="KW-0863">Zinc-finger</keyword>
<sequence>MSFMIDKILSSSYTNRRPLELLTNTSVNISLNNKQKERRMWKCEICEKSFDRPSLLTRHIRTHTGE</sequence>
<evidence type="ECO:0000256" key="1">
    <source>
        <dbReference type="PROSITE-ProRule" id="PRU00042"/>
    </source>
</evidence>
<protein>
    <recommendedName>
        <fullName evidence="2">C2H2-type domain-containing protein</fullName>
    </recommendedName>
</protein>
<dbReference type="PROSITE" id="PS00028">
    <property type="entry name" value="ZINC_FINGER_C2H2_1"/>
    <property type="match status" value="1"/>
</dbReference>
<comment type="caution">
    <text evidence="3">The sequence shown here is derived from an EMBL/GenBank/DDBJ whole genome shotgun (WGS) entry which is preliminary data.</text>
</comment>
<evidence type="ECO:0000259" key="2">
    <source>
        <dbReference type="PROSITE" id="PS50157"/>
    </source>
</evidence>
<dbReference type="Gene3D" id="3.30.160.60">
    <property type="entry name" value="Classic Zinc Finger"/>
    <property type="match status" value="1"/>
</dbReference>
<dbReference type="AlphaFoldDB" id="A0A815YE69"/>
<keyword evidence="1" id="KW-0479">Metal-binding</keyword>
<evidence type="ECO:0000313" key="3">
    <source>
        <dbReference type="EMBL" id="CAF1568962.1"/>
    </source>
</evidence>